<feature type="compositionally biased region" description="Low complexity" evidence="3">
    <location>
        <begin position="253"/>
        <end position="274"/>
    </location>
</feature>
<dbReference type="Gene3D" id="3.30.70.270">
    <property type="match status" value="1"/>
</dbReference>
<dbReference type="PROSITE" id="PS50887">
    <property type="entry name" value="GGDEF"/>
    <property type="match status" value="1"/>
</dbReference>
<evidence type="ECO:0000313" key="6">
    <source>
        <dbReference type="Proteomes" id="UP001057498"/>
    </source>
</evidence>
<dbReference type="RefSeq" id="WP_251970726.1">
    <property type="nucleotide sequence ID" value="NZ_AP025730.1"/>
</dbReference>
<evidence type="ECO:0000313" key="5">
    <source>
        <dbReference type="EMBL" id="BDI07544.1"/>
    </source>
</evidence>
<dbReference type="PANTHER" id="PTHR45138">
    <property type="entry name" value="REGULATORY COMPONENTS OF SENSORY TRANSDUCTION SYSTEM"/>
    <property type="match status" value="1"/>
</dbReference>
<evidence type="ECO:0000259" key="4">
    <source>
        <dbReference type="PROSITE" id="PS50887"/>
    </source>
</evidence>
<dbReference type="InterPro" id="IPR000160">
    <property type="entry name" value="GGDEF_dom"/>
</dbReference>
<dbReference type="SMART" id="SM00267">
    <property type="entry name" value="GGDEF"/>
    <property type="match status" value="1"/>
</dbReference>
<evidence type="ECO:0000256" key="1">
    <source>
        <dbReference type="ARBA" id="ARBA00012528"/>
    </source>
</evidence>
<dbReference type="SUPFAM" id="SSF55073">
    <property type="entry name" value="Nucleotide cyclase"/>
    <property type="match status" value="1"/>
</dbReference>
<dbReference type="Pfam" id="PF00990">
    <property type="entry name" value="GGDEF"/>
    <property type="match status" value="1"/>
</dbReference>
<comment type="catalytic activity">
    <reaction evidence="2">
        <text>2 GTP = 3',3'-c-di-GMP + 2 diphosphate</text>
        <dbReference type="Rhea" id="RHEA:24898"/>
        <dbReference type="ChEBI" id="CHEBI:33019"/>
        <dbReference type="ChEBI" id="CHEBI:37565"/>
        <dbReference type="ChEBI" id="CHEBI:58805"/>
        <dbReference type="EC" id="2.7.7.65"/>
    </reaction>
</comment>
<keyword evidence="6" id="KW-1185">Reference proteome</keyword>
<feature type="domain" description="GGDEF" evidence="4">
    <location>
        <begin position="101"/>
        <end position="236"/>
    </location>
</feature>
<reference evidence="5" key="1">
    <citation type="submission" date="2022-04" db="EMBL/GenBank/DDBJ databases">
        <title>Whole genome sequence of Sphaerotilus sp. FB-5.</title>
        <authorList>
            <person name="Takeda M."/>
            <person name="Narihara S."/>
            <person name="Akimoto M."/>
            <person name="Akimoto R."/>
            <person name="Nishiyashiki S."/>
            <person name="Murakami T."/>
        </authorList>
    </citation>
    <scope>NUCLEOTIDE SEQUENCE</scope>
    <source>
        <strain evidence="5">FB-5</strain>
    </source>
</reference>
<dbReference type="EC" id="2.7.7.65" evidence="1"/>
<feature type="region of interest" description="Disordered" evidence="3">
    <location>
        <begin position="233"/>
        <end position="274"/>
    </location>
</feature>
<evidence type="ECO:0000256" key="2">
    <source>
        <dbReference type="ARBA" id="ARBA00034247"/>
    </source>
</evidence>
<dbReference type="InterPro" id="IPR029787">
    <property type="entry name" value="Nucleotide_cyclase"/>
</dbReference>
<dbReference type="PANTHER" id="PTHR45138:SF9">
    <property type="entry name" value="DIGUANYLATE CYCLASE DGCM-RELATED"/>
    <property type="match status" value="1"/>
</dbReference>
<name>A0ABN6PQU4_9BURK</name>
<evidence type="ECO:0000256" key="3">
    <source>
        <dbReference type="SAM" id="MobiDB-lite"/>
    </source>
</evidence>
<accession>A0ABN6PQU4</accession>
<dbReference type="CDD" id="cd01949">
    <property type="entry name" value="GGDEF"/>
    <property type="match status" value="1"/>
</dbReference>
<organism evidence="5 6">
    <name type="scientific">Sphaerotilus microaerophilus</name>
    <dbReference type="NCBI Taxonomy" id="2914710"/>
    <lineage>
        <taxon>Bacteria</taxon>
        <taxon>Pseudomonadati</taxon>
        <taxon>Pseudomonadota</taxon>
        <taxon>Betaproteobacteria</taxon>
        <taxon>Burkholderiales</taxon>
        <taxon>Sphaerotilaceae</taxon>
        <taxon>Sphaerotilus</taxon>
    </lineage>
</organism>
<dbReference type="InterPro" id="IPR050469">
    <property type="entry name" value="Diguanylate_Cyclase"/>
</dbReference>
<dbReference type="NCBIfam" id="TIGR00254">
    <property type="entry name" value="GGDEF"/>
    <property type="match status" value="1"/>
</dbReference>
<sequence>MRPGSLRFPVSAEIAESAGPEVQRIPVQAGELRLETALQLLQRSGQAWPEGVEPGSTAWMQALVDGLCELSSRDPLTGLANRRQFEAALDREVDRVARSGEPALLLLADIDHFKRVNDTHGHAAGDLVIQAVARTLQDSVRPMDTVARIGGEEFAAVLPSCPPAFGRAVAERVRMAIECLAIPISPRQSLQITISIGGAFAPAWVRSSPSLWLGRADQQLYRAKSSGRNCTQLEAAPQSEVTPEERGLLFGSAANAMATPPADAATRPTDPSQP</sequence>
<proteinExistence type="predicted"/>
<dbReference type="Proteomes" id="UP001057498">
    <property type="component" value="Chromosome"/>
</dbReference>
<gene>
    <name evidence="5" type="ORF">CATMQ487_45140</name>
</gene>
<protein>
    <recommendedName>
        <fullName evidence="1">diguanylate cyclase</fullName>
        <ecNumber evidence="1">2.7.7.65</ecNumber>
    </recommendedName>
</protein>
<dbReference type="EMBL" id="AP025730">
    <property type="protein sequence ID" value="BDI07544.1"/>
    <property type="molecule type" value="Genomic_DNA"/>
</dbReference>
<dbReference type="InterPro" id="IPR043128">
    <property type="entry name" value="Rev_trsase/Diguanyl_cyclase"/>
</dbReference>